<dbReference type="Gene3D" id="3.50.30.30">
    <property type="match status" value="1"/>
</dbReference>
<feature type="domain" description="Inhibitor I9" evidence="13">
    <location>
        <begin position="34"/>
        <end position="115"/>
    </location>
</feature>
<dbReference type="InterPro" id="IPR034197">
    <property type="entry name" value="Peptidases_S8_3"/>
</dbReference>
<dbReference type="Pfam" id="PF02225">
    <property type="entry name" value="PA"/>
    <property type="match status" value="1"/>
</dbReference>
<name>A0A6I9QKA4_ELAGV</name>
<comment type="subcellular location">
    <subcellularLocation>
        <location evidence="1">Secreted</location>
    </subcellularLocation>
</comment>
<evidence type="ECO:0000256" key="9">
    <source>
        <dbReference type="PROSITE-ProRule" id="PRU01240"/>
    </source>
</evidence>
<dbReference type="GO" id="GO:0004252">
    <property type="term" value="F:serine-type endopeptidase activity"/>
    <property type="evidence" value="ECO:0007669"/>
    <property type="project" value="UniProtKB-UniRule"/>
</dbReference>
<dbReference type="InParanoid" id="A0A6I9QKA4"/>
<dbReference type="RefSeq" id="XP_010910904.2">
    <property type="nucleotide sequence ID" value="XM_010912602.2"/>
</dbReference>
<keyword evidence="5 9" id="KW-0378">Hydrolase</keyword>
<evidence type="ECO:0000259" key="12">
    <source>
        <dbReference type="Pfam" id="PF02225"/>
    </source>
</evidence>
<dbReference type="Gene3D" id="2.60.40.2310">
    <property type="match status" value="1"/>
</dbReference>
<organism evidence="15 16">
    <name type="scientific">Elaeis guineensis var. tenera</name>
    <name type="common">Oil palm</name>
    <dbReference type="NCBI Taxonomy" id="51953"/>
    <lineage>
        <taxon>Eukaryota</taxon>
        <taxon>Viridiplantae</taxon>
        <taxon>Streptophyta</taxon>
        <taxon>Embryophyta</taxon>
        <taxon>Tracheophyta</taxon>
        <taxon>Spermatophyta</taxon>
        <taxon>Magnoliopsida</taxon>
        <taxon>Liliopsida</taxon>
        <taxon>Arecaceae</taxon>
        <taxon>Arecoideae</taxon>
        <taxon>Cocoseae</taxon>
        <taxon>Elaeidinae</taxon>
        <taxon>Elaeis</taxon>
    </lineage>
</organism>
<evidence type="ECO:0000313" key="15">
    <source>
        <dbReference type="Proteomes" id="UP000504607"/>
    </source>
</evidence>
<dbReference type="InterPro" id="IPR041469">
    <property type="entry name" value="Subtilisin-like_FN3"/>
</dbReference>
<dbReference type="PROSITE" id="PS00136">
    <property type="entry name" value="SUBTILASE_ASP"/>
    <property type="match status" value="1"/>
</dbReference>
<dbReference type="KEGG" id="egu:105036879"/>
<dbReference type="PRINTS" id="PR00723">
    <property type="entry name" value="SUBTILISIN"/>
</dbReference>
<protein>
    <submittedName>
        <fullName evidence="16">Subtilisin-like protease SBT1.7</fullName>
    </submittedName>
</protein>
<feature type="signal peptide" evidence="10">
    <location>
        <begin position="1"/>
        <end position="24"/>
    </location>
</feature>
<keyword evidence="15" id="KW-1185">Reference proteome</keyword>
<feature type="domain" description="Subtilisin-like protease fibronectin type-III" evidence="14">
    <location>
        <begin position="655"/>
        <end position="758"/>
    </location>
</feature>
<feature type="domain" description="Peptidase S8/S53" evidence="11">
    <location>
        <begin position="140"/>
        <end position="585"/>
    </location>
</feature>
<dbReference type="FunFam" id="3.50.30.30:FF:000005">
    <property type="entry name" value="subtilisin-like protease SBT1.5"/>
    <property type="match status" value="1"/>
</dbReference>
<evidence type="ECO:0000256" key="4">
    <source>
        <dbReference type="ARBA" id="ARBA00022729"/>
    </source>
</evidence>
<dbReference type="InterPro" id="IPR000209">
    <property type="entry name" value="Peptidase_S8/S53_dom"/>
</dbReference>
<feature type="active site" description="Charge relay system" evidence="8 9">
    <location>
        <position position="541"/>
    </location>
</feature>
<feature type="active site" description="Charge relay system" evidence="8 9">
    <location>
        <position position="217"/>
    </location>
</feature>
<feature type="domain" description="PA" evidence="12">
    <location>
        <begin position="374"/>
        <end position="461"/>
    </location>
</feature>
<dbReference type="CDD" id="cd04852">
    <property type="entry name" value="Peptidases_S8_3"/>
    <property type="match status" value="1"/>
</dbReference>
<dbReference type="OrthoDB" id="206201at2759"/>
<feature type="chain" id="PRO_5026779203" evidence="10">
    <location>
        <begin position="25"/>
        <end position="761"/>
    </location>
</feature>
<evidence type="ECO:0000313" key="16">
    <source>
        <dbReference type="RefSeq" id="XP_010910904.2"/>
    </source>
</evidence>
<dbReference type="Gene3D" id="3.40.50.200">
    <property type="entry name" value="Peptidase S8/S53 domain"/>
    <property type="match status" value="1"/>
</dbReference>
<keyword evidence="7" id="KW-0325">Glycoprotein</keyword>
<evidence type="ECO:0000259" key="13">
    <source>
        <dbReference type="Pfam" id="PF05922"/>
    </source>
</evidence>
<dbReference type="InterPro" id="IPR003137">
    <property type="entry name" value="PA_domain"/>
</dbReference>
<evidence type="ECO:0000259" key="14">
    <source>
        <dbReference type="Pfam" id="PF17766"/>
    </source>
</evidence>
<dbReference type="FunFam" id="3.40.50.200:FF:000006">
    <property type="entry name" value="Subtilisin-like protease SBT1.5"/>
    <property type="match status" value="1"/>
</dbReference>
<keyword evidence="6 9" id="KW-0720">Serine protease</keyword>
<comment type="similarity">
    <text evidence="2 9">Belongs to the peptidase S8 family.</text>
</comment>
<dbReference type="InterPro" id="IPR036852">
    <property type="entry name" value="Peptidase_S8/S53_dom_sf"/>
</dbReference>
<dbReference type="InterPro" id="IPR015500">
    <property type="entry name" value="Peptidase_S8_subtilisin-rel"/>
</dbReference>
<dbReference type="FunCoup" id="A0A6I9QKA4">
    <property type="interactions" value="1"/>
</dbReference>
<gene>
    <name evidence="16" type="primary">LOC105036879</name>
</gene>
<evidence type="ECO:0000256" key="10">
    <source>
        <dbReference type="SAM" id="SignalP"/>
    </source>
</evidence>
<keyword evidence="3 9" id="KW-0645">Protease</keyword>
<dbReference type="InterPro" id="IPR023827">
    <property type="entry name" value="Peptidase_S8_Asp-AS"/>
</dbReference>
<dbReference type="GO" id="GO:0006508">
    <property type="term" value="P:proteolysis"/>
    <property type="evidence" value="ECO:0007669"/>
    <property type="project" value="UniProtKB-KW"/>
</dbReference>
<sequence length="761" mass="80662">MSSMVIPFFLCILFLSHLASMAISQETISSTLKTYIVHVHRAPGAAVFASSDEREEWYKSFLPTGIASSGEPPRMIYSYKNVISGFAARLTERELAEMKKKAGFAHAYLDRILPLQTTHSPEFLGLSRGTPGFWNDSNYGKGVIIGVLDSGISPNHPSFGDEGMPPPPSRWKGACEFDASYCNNKLIGARNFVRGASAMDAAPRRVTLQGPYDYDGHGTHTASTAAGNFVENANVNGLANGTASGVAPLAHLAIYKICDLDGCVYSDVLAGMDAAVDDGVDVISISLAASSFPFYFDSIAIGALGAIQKGIFVSGAAGNSGPDSASLSNEAPWILTVGASSIDRLLRTTVTLGSGVELDGESAYQPSSFRSSQLPLVYPGASGNRSVALCFNRSLDGIDVRGKIVLCFEGVVDVESKGETVRSAGGLGMIIANLRQEGVSTFPEVNALPASHVNFPDGQTIKRYIKSASTPTASITFKGTLMKTKPAPALAYFSSRGPSQADRNILKPDIVGPGMNILAAWPFEVGHSDTATRYNIKSGTSVATPHLSGIAALLKSSHPDWSPAAIKSAIMTTADLTANDGNRITDETGTTADFFGVGAGHVNVSRANNPGFVYDINPDDYIAYLCGLSYTDLQVSVVARRSVKCSDIGSIAGKDLNYPSFMVFLNASNGYTVEVTRTVTNVGAPSSTYDVDSTSISDKVKVEVRPTRLSFTKANEILRYNVTFSSSSSSNGGEVNYQGYLRWISSDGGVTVRSPMMVSVK</sequence>
<feature type="active site" description="Charge relay system" evidence="8 9">
    <location>
        <position position="149"/>
    </location>
</feature>
<evidence type="ECO:0000256" key="1">
    <source>
        <dbReference type="ARBA" id="ARBA00004613"/>
    </source>
</evidence>
<dbReference type="Proteomes" id="UP000504607">
    <property type="component" value="Unplaced"/>
</dbReference>
<dbReference type="PROSITE" id="PS51892">
    <property type="entry name" value="SUBTILASE"/>
    <property type="match status" value="1"/>
</dbReference>
<evidence type="ECO:0000259" key="11">
    <source>
        <dbReference type="Pfam" id="PF00082"/>
    </source>
</evidence>
<evidence type="ECO:0000256" key="8">
    <source>
        <dbReference type="PIRSR" id="PIRSR615500-1"/>
    </source>
</evidence>
<dbReference type="Gene3D" id="3.30.70.80">
    <property type="entry name" value="Peptidase S8 propeptide/proteinase inhibitor I9"/>
    <property type="match status" value="1"/>
</dbReference>
<dbReference type="PANTHER" id="PTHR10795">
    <property type="entry name" value="PROPROTEIN CONVERTASE SUBTILISIN/KEXIN"/>
    <property type="match status" value="1"/>
</dbReference>
<evidence type="ECO:0000256" key="2">
    <source>
        <dbReference type="ARBA" id="ARBA00011073"/>
    </source>
</evidence>
<keyword evidence="4 10" id="KW-0732">Signal</keyword>
<dbReference type="SUPFAM" id="SSF52743">
    <property type="entry name" value="Subtilisin-like"/>
    <property type="match status" value="1"/>
</dbReference>
<evidence type="ECO:0000256" key="7">
    <source>
        <dbReference type="ARBA" id="ARBA00023180"/>
    </source>
</evidence>
<dbReference type="InterPro" id="IPR045051">
    <property type="entry name" value="SBT"/>
</dbReference>
<proteinExistence type="inferred from homology"/>
<reference evidence="16" key="1">
    <citation type="submission" date="2025-08" db="UniProtKB">
        <authorList>
            <consortium name="RefSeq"/>
        </authorList>
    </citation>
    <scope>IDENTIFICATION</scope>
</reference>
<accession>A0A6I9QKA4</accession>
<dbReference type="Pfam" id="PF00082">
    <property type="entry name" value="Peptidase_S8"/>
    <property type="match status" value="1"/>
</dbReference>
<dbReference type="GO" id="GO:0005576">
    <property type="term" value="C:extracellular region"/>
    <property type="evidence" value="ECO:0007669"/>
    <property type="project" value="UniProtKB-SubCell"/>
</dbReference>
<dbReference type="Pfam" id="PF17766">
    <property type="entry name" value="fn3_6"/>
    <property type="match status" value="1"/>
</dbReference>
<dbReference type="Pfam" id="PF05922">
    <property type="entry name" value="Inhibitor_I9"/>
    <property type="match status" value="1"/>
</dbReference>
<dbReference type="InterPro" id="IPR010259">
    <property type="entry name" value="S8pro/Inhibitor_I9"/>
</dbReference>
<dbReference type="AlphaFoldDB" id="A0A6I9QKA4"/>
<evidence type="ECO:0000256" key="5">
    <source>
        <dbReference type="ARBA" id="ARBA00022801"/>
    </source>
</evidence>
<evidence type="ECO:0000256" key="3">
    <source>
        <dbReference type="ARBA" id="ARBA00022670"/>
    </source>
</evidence>
<dbReference type="CDD" id="cd02120">
    <property type="entry name" value="PA_subtilisin_like"/>
    <property type="match status" value="1"/>
</dbReference>
<evidence type="ECO:0000256" key="6">
    <source>
        <dbReference type="ARBA" id="ARBA00022825"/>
    </source>
</evidence>
<dbReference type="InterPro" id="IPR037045">
    <property type="entry name" value="S8pro/Inhibitor_I9_sf"/>
</dbReference>